<organism evidence="5 6">
    <name type="scientific">Actinomadura livida</name>
    <dbReference type="NCBI Taxonomy" id="79909"/>
    <lineage>
        <taxon>Bacteria</taxon>
        <taxon>Bacillati</taxon>
        <taxon>Actinomycetota</taxon>
        <taxon>Actinomycetes</taxon>
        <taxon>Streptosporangiales</taxon>
        <taxon>Thermomonosporaceae</taxon>
        <taxon>Actinomadura</taxon>
    </lineage>
</organism>
<evidence type="ECO:0000259" key="3">
    <source>
        <dbReference type="PROSITE" id="PS51464"/>
    </source>
</evidence>
<keyword evidence="7" id="KW-1185">Reference proteome</keyword>
<evidence type="ECO:0000313" key="5">
    <source>
        <dbReference type="EMBL" id="MBB4777934.1"/>
    </source>
</evidence>
<evidence type="ECO:0000256" key="1">
    <source>
        <dbReference type="ARBA" id="ARBA00010523"/>
    </source>
</evidence>
<dbReference type="AlphaFoldDB" id="A0A7W7N197"/>
<proteinExistence type="inferred from homology"/>
<name>A0A7W7N197_9ACTN</name>
<comment type="similarity">
    <text evidence="1">Belongs to the PGI/PMI family.</text>
</comment>
<evidence type="ECO:0000313" key="6">
    <source>
        <dbReference type="Proteomes" id="UP000549343"/>
    </source>
</evidence>
<dbReference type="EMBL" id="BAAAHD010000005">
    <property type="protein sequence ID" value="GAA0548515.1"/>
    <property type="molecule type" value="Genomic_DNA"/>
</dbReference>
<evidence type="ECO:0000313" key="7">
    <source>
        <dbReference type="Proteomes" id="UP001501427"/>
    </source>
</evidence>
<dbReference type="SUPFAM" id="SSF53697">
    <property type="entry name" value="SIS domain"/>
    <property type="match status" value="1"/>
</dbReference>
<dbReference type="Proteomes" id="UP001501427">
    <property type="component" value="Unassembled WGS sequence"/>
</dbReference>
<reference evidence="7" key="2">
    <citation type="journal article" date="2019" name="Int. J. Syst. Evol. Microbiol.">
        <title>The Global Catalogue of Microorganisms (GCM) 10K type strain sequencing project: providing services to taxonomists for standard genome sequencing and annotation.</title>
        <authorList>
            <consortium name="The Broad Institute Genomics Platform"/>
            <consortium name="The Broad Institute Genome Sequencing Center for Infectious Disease"/>
            <person name="Wu L."/>
            <person name="Ma J."/>
        </authorList>
    </citation>
    <scope>NUCLEOTIDE SEQUENCE [LARGE SCALE GENOMIC DNA]</scope>
    <source>
        <strain evidence="7">JCM 10667</strain>
    </source>
</reference>
<dbReference type="InterPro" id="IPR046348">
    <property type="entry name" value="SIS_dom_sf"/>
</dbReference>
<dbReference type="EC" id="5.3.1.8" evidence="5"/>
<dbReference type="GO" id="GO:0097367">
    <property type="term" value="F:carbohydrate derivative binding"/>
    <property type="evidence" value="ECO:0007669"/>
    <property type="project" value="InterPro"/>
</dbReference>
<dbReference type="InterPro" id="IPR019490">
    <property type="entry name" value="Glu6P/Mann6P_isomerase_C"/>
</dbReference>
<reference evidence="5 6" key="3">
    <citation type="submission" date="2020-08" db="EMBL/GenBank/DDBJ databases">
        <title>Sequencing the genomes of 1000 actinobacteria strains.</title>
        <authorList>
            <person name="Klenk H.-P."/>
        </authorList>
    </citation>
    <scope>NUCLEOTIDE SEQUENCE [LARGE SCALE GENOMIC DNA]</scope>
    <source>
        <strain evidence="5 6">DSM 44772</strain>
    </source>
</reference>
<sequence length="395" mass="41337">MSAGLDPARLEDAAAVEAADPAGMLRQVASSAAQVREAQRAAAEAGIAGLAEDGRPRAIVVAGMGAAGLSGDVLAAVCGPGCAVPVTTVRGYRLPGWVGAADLVVAVSCSGETEETLEIAAEAARRGARLLFVGGADSQLAALSERSRGVFVPVRPVGQPRAALWGLTIPVLLAARTLGLAQVPDETLESTAALLEDVAHRCRPSSEPFLNPAKRMALDLAGDLPMVWGSSEPAATAAYRMCSQLNENAKYPGIFGAVPEADHNQVMAFDGFFARGGSPSDPDGSVWGPAPTPPDNDHFFRDRTDDPEHGLHLVMMRDVDEHPRLRKRSEASTAMARDRGVAVTEIRAEGEHPLERIATLIALADYVTVYLAIALGVDPTPVPAIQELKARISQV</sequence>
<comment type="caution">
    <text evidence="5">The sequence shown here is derived from an EMBL/GenBank/DDBJ whole genome shotgun (WGS) entry which is preliminary data.</text>
</comment>
<dbReference type="GO" id="GO:0004347">
    <property type="term" value="F:glucose-6-phosphate isomerase activity"/>
    <property type="evidence" value="ECO:0007669"/>
    <property type="project" value="UniProtKB-EC"/>
</dbReference>
<dbReference type="GO" id="GO:0005975">
    <property type="term" value="P:carbohydrate metabolic process"/>
    <property type="evidence" value="ECO:0007669"/>
    <property type="project" value="InterPro"/>
</dbReference>
<reference evidence="4" key="1">
    <citation type="journal article" date="2014" name="Int. J. Syst. Evol. Microbiol.">
        <title>Complete genome of a new Firmicutes species belonging to the dominant human colonic microbiota ('Ruminococcus bicirculans') reveals two chromosomes and a selective capacity to utilize plant glucans.</title>
        <authorList>
            <consortium name="NISC Comparative Sequencing Program"/>
            <person name="Wegmann U."/>
            <person name="Louis P."/>
            <person name="Goesmann A."/>
            <person name="Henrissat B."/>
            <person name="Duncan S.H."/>
            <person name="Flint H.J."/>
        </authorList>
    </citation>
    <scope>NUCLEOTIDE SEQUENCE</scope>
    <source>
        <strain evidence="4">JCM 10667</strain>
    </source>
</reference>
<dbReference type="RefSeq" id="WP_184888716.1">
    <property type="nucleotide sequence ID" value="NZ_BAAAHD010000005.1"/>
</dbReference>
<dbReference type="PROSITE" id="PS51464">
    <property type="entry name" value="SIS"/>
    <property type="match status" value="1"/>
</dbReference>
<gene>
    <name evidence="5" type="ORF">F4557_006352</name>
    <name evidence="4" type="ORF">GCM10009546_08150</name>
</gene>
<dbReference type="InterPro" id="IPR001347">
    <property type="entry name" value="SIS_dom"/>
</dbReference>
<accession>A0A7W7N197</accession>
<dbReference type="Proteomes" id="UP000549343">
    <property type="component" value="Unassembled WGS sequence"/>
</dbReference>
<protein>
    <submittedName>
        <fullName evidence="5">Glucose/mannose-6-phosphate isomerase</fullName>
        <ecNumber evidence="5">5.3.1.8</ecNumber>
        <ecNumber evidence="5">5.3.1.9</ecNumber>
    </submittedName>
    <submittedName>
        <fullName evidence="4">SIS domain-containing protein</fullName>
    </submittedName>
</protein>
<reference evidence="4" key="4">
    <citation type="submission" date="2023-12" db="EMBL/GenBank/DDBJ databases">
        <authorList>
            <person name="Sun Q."/>
            <person name="Inoue M."/>
        </authorList>
    </citation>
    <scope>NUCLEOTIDE SEQUENCE</scope>
    <source>
        <strain evidence="4">JCM 10667</strain>
    </source>
</reference>
<dbReference type="Pfam" id="PF10432">
    <property type="entry name" value="bact-PGI_C"/>
    <property type="match status" value="1"/>
</dbReference>
<dbReference type="GO" id="GO:0004476">
    <property type="term" value="F:mannose-6-phosphate isomerase activity"/>
    <property type="evidence" value="ECO:0007669"/>
    <property type="project" value="UniProtKB-EC"/>
</dbReference>
<keyword evidence="2 5" id="KW-0413">Isomerase</keyword>
<dbReference type="CDD" id="cd05637">
    <property type="entry name" value="SIS_PGI_PMI_2"/>
    <property type="match status" value="1"/>
</dbReference>
<dbReference type="EC" id="5.3.1.9" evidence="5"/>
<dbReference type="EMBL" id="JACHMV010000001">
    <property type="protein sequence ID" value="MBB4777934.1"/>
    <property type="molecule type" value="Genomic_DNA"/>
</dbReference>
<feature type="domain" description="SIS" evidence="3">
    <location>
        <begin position="47"/>
        <end position="184"/>
    </location>
</feature>
<evidence type="ECO:0000313" key="4">
    <source>
        <dbReference type="EMBL" id="GAA0548515.1"/>
    </source>
</evidence>
<dbReference type="GO" id="GO:1901135">
    <property type="term" value="P:carbohydrate derivative metabolic process"/>
    <property type="evidence" value="ECO:0007669"/>
    <property type="project" value="InterPro"/>
</dbReference>
<dbReference type="Gene3D" id="3.40.50.10490">
    <property type="entry name" value="Glucose-6-phosphate isomerase like protein, domain 1"/>
    <property type="match status" value="2"/>
</dbReference>
<evidence type="ECO:0000256" key="2">
    <source>
        <dbReference type="ARBA" id="ARBA00023235"/>
    </source>
</evidence>